<dbReference type="EMBL" id="JACCEW010000001">
    <property type="protein sequence ID" value="NYT35519.1"/>
    <property type="molecule type" value="Genomic_DNA"/>
</dbReference>
<accession>A0A853F6B5</accession>
<dbReference type="Proteomes" id="UP000580517">
    <property type="component" value="Unassembled WGS sequence"/>
</dbReference>
<comment type="subcellular location">
    <subcellularLocation>
        <location evidence="1 7">Bacterial flagellum</location>
    </subcellularLocation>
    <subcellularLocation>
        <location evidence="2 7">Secreted</location>
    </subcellularLocation>
</comment>
<dbReference type="InterPro" id="IPR053927">
    <property type="entry name" value="FlgK_helical"/>
</dbReference>
<comment type="similarity">
    <text evidence="3 7">Belongs to the flagella basal body rod proteins family.</text>
</comment>
<feature type="domain" description="Flagellar hook-associated protein FlgK helical" evidence="9">
    <location>
        <begin position="92"/>
        <end position="330"/>
    </location>
</feature>
<dbReference type="GO" id="GO:0005198">
    <property type="term" value="F:structural molecule activity"/>
    <property type="evidence" value="ECO:0007669"/>
    <property type="project" value="UniProtKB-UniRule"/>
</dbReference>
<keyword evidence="6 7" id="KW-0975">Bacterial flagellum</keyword>
<dbReference type="PRINTS" id="PR01005">
    <property type="entry name" value="FLGHOOKAP1"/>
</dbReference>
<evidence type="ECO:0000256" key="4">
    <source>
        <dbReference type="ARBA" id="ARBA00016244"/>
    </source>
</evidence>
<evidence type="ECO:0000256" key="6">
    <source>
        <dbReference type="ARBA" id="ARBA00023143"/>
    </source>
</evidence>
<organism evidence="10 11">
    <name type="scientific">Allopusillimonas soli</name>
    <dbReference type="NCBI Taxonomy" id="659016"/>
    <lineage>
        <taxon>Bacteria</taxon>
        <taxon>Pseudomonadati</taxon>
        <taxon>Pseudomonadota</taxon>
        <taxon>Betaproteobacteria</taxon>
        <taxon>Burkholderiales</taxon>
        <taxon>Alcaligenaceae</taxon>
        <taxon>Allopusillimonas</taxon>
    </lineage>
</organism>
<dbReference type="InterPro" id="IPR049119">
    <property type="entry name" value="FlgK_D2-like"/>
</dbReference>
<reference evidence="10 11" key="1">
    <citation type="submission" date="2020-07" db="EMBL/GenBank/DDBJ databases">
        <title>Taxonomic revisions and descriptions of new bacterial species based on genomic comparisons in the high-G+C-content subgroup of the family Alcaligenaceae.</title>
        <authorList>
            <person name="Szabo A."/>
            <person name="Felfoldi T."/>
        </authorList>
    </citation>
    <scope>NUCLEOTIDE SEQUENCE [LARGE SCALE GENOMIC DNA]</scope>
    <source>
        <strain evidence="10 11">DSM 25264</strain>
    </source>
</reference>
<dbReference type="RefSeq" id="WP_129967389.1">
    <property type="nucleotide sequence ID" value="NZ_JACCEW010000001.1"/>
</dbReference>
<feature type="domain" description="Flagellar hook-associated protein 1 D2-like" evidence="8">
    <location>
        <begin position="342"/>
        <end position="415"/>
    </location>
</feature>
<evidence type="ECO:0000259" key="9">
    <source>
        <dbReference type="Pfam" id="PF22638"/>
    </source>
</evidence>
<proteinExistence type="inferred from homology"/>
<dbReference type="PANTHER" id="PTHR30033:SF1">
    <property type="entry name" value="FLAGELLAR HOOK-ASSOCIATED PROTEIN 1"/>
    <property type="match status" value="1"/>
</dbReference>
<keyword evidence="5 7" id="KW-0964">Secreted</keyword>
<dbReference type="NCBIfam" id="TIGR02492">
    <property type="entry name" value="flgK_ends"/>
    <property type="match status" value="1"/>
</dbReference>
<evidence type="ECO:0000256" key="3">
    <source>
        <dbReference type="ARBA" id="ARBA00009677"/>
    </source>
</evidence>
<evidence type="ECO:0000256" key="1">
    <source>
        <dbReference type="ARBA" id="ARBA00004365"/>
    </source>
</evidence>
<dbReference type="GO" id="GO:0005576">
    <property type="term" value="C:extracellular region"/>
    <property type="evidence" value="ECO:0007669"/>
    <property type="project" value="UniProtKB-SubCell"/>
</dbReference>
<dbReference type="PANTHER" id="PTHR30033">
    <property type="entry name" value="FLAGELLAR HOOK-ASSOCIATED PROTEIN 1"/>
    <property type="match status" value="1"/>
</dbReference>
<evidence type="ECO:0000313" key="10">
    <source>
        <dbReference type="EMBL" id="NYT35519.1"/>
    </source>
</evidence>
<dbReference type="InterPro" id="IPR002371">
    <property type="entry name" value="FlgK"/>
</dbReference>
<protein>
    <recommendedName>
        <fullName evidence="4 7">Flagellar hook-associated protein 1</fullName>
        <shortName evidence="7">HAP1</shortName>
    </recommendedName>
</protein>
<keyword evidence="10" id="KW-0282">Flagellum</keyword>
<dbReference type="Pfam" id="PF21158">
    <property type="entry name" value="flgK_1st_1"/>
    <property type="match status" value="1"/>
</dbReference>
<evidence type="ECO:0000259" key="8">
    <source>
        <dbReference type="Pfam" id="PF21158"/>
    </source>
</evidence>
<evidence type="ECO:0000256" key="2">
    <source>
        <dbReference type="ARBA" id="ARBA00004613"/>
    </source>
</evidence>
<sequence length="547" mass="56718">MNLANLGLAGITVAQNRLQTAGHNINNAATDGYNRQSVLVATAGASPTAGGYIGRGVQAVTVQRAYDSFLSRQLVAAQSAGAASLSYGTEIKQINNLLADRSVGIAPALQKFFDGMQAVASAPADSAARQELLGRAAGLVSQLNDTSRFLDEQRGNINTQLSTVVTQINSYAERIRDLNQQITSARAGTTGHEPNDLLDQRDQLVSELNQLVDVRTVEQDGVFNLTVGSGQVLLGGDTVYPLSAQPSAADPARTVIAYSVQGPGGSLIHAEMDEDRIRGGKLGGLLDYRREALDTVQNQLGRLAVGLATAINTAHATGVDLAGEPGEDFFSLAPAKVIPQQGNAGTATLTATIDDANALTAQDYVVARTATGYTVTRIPGGTPTELTGNSGVIDGVAFDFSGGPAAVGDSWVVQPVREAAAGIGLAISDPAAIAAAAPGTGTANGDVALEMAQLQTTKVLGNGSMSLNESFSQIVNKVGVLTQQNATEANAQSALIKQNYEAQQAVSGVNLNEEYINLQRFQEQFQASARLIDVSGALFDTLLGLRG</sequence>
<dbReference type="OrthoDB" id="9802553at2"/>
<evidence type="ECO:0000256" key="5">
    <source>
        <dbReference type="ARBA" id="ARBA00022525"/>
    </source>
</evidence>
<gene>
    <name evidence="7 10" type="primary">flgK</name>
    <name evidence="10" type="ORF">H0A68_01430</name>
</gene>
<keyword evidence="10" id="KW-0966">Cell projection</keyword>
<evidence type="ECO:0000313" key="11">
    <source>
        <dbReference type="Proteomes" id="UP000580517"/>
    </source>
</evidence>
<comment type="caution">
    <text evidence="10">The sequence shown here is derived from an EMBL/GenBank/DDBJ whole genome shotgun (WGS) entry which is preliminary data.</text>
</comment>
<dbReference type="GO" id="GO:0009424">
    <property type="term" value="C:bacterial-type flagellum hook"/>
    <property type="evidence" value="ECO:0007669"/>
    <property type="project" value="UniProtKB-UniRule"/>
</dbReference>
<dbReference type="AlphaFoldDB" id="A0A853F6B5"/>
<name>A0A853F6B5_9BURK</name>
<dbReference type="SUPFAM" id="SSF64518">
    <property type="entry name" value="Phase 1 flagellin"/>
    <property type="match status" value="1"/>
</dbReference>
<dbReference type="GO" id="GO:0044780">
    <property type="term" value="P:bacterial-type flagellum assembly"/>
    <property type="evidence" value="ECO:0007669"/>
    <property type="project" value="InterPro"/>
</dbReference>
<keyword evidence="11" id="KW-1185">Reference proteome</keyword>
<keyword evidence="10" id="KW-0969">Cilium</keyword>
<evidence type="ECO:0000256" key="7">
    <source>
        <dbReference type="RuleBase" id="RU362065"/>
    </source>
</evidence>
<dbReference type="Pfam" id="PF22638">
    <property type="entry name" value="FlgK_D1"/>
    <property type="match status" value="1"/>
</dbReference>